<proteinExistence type="predicted"/>
<sequence>MATDGDVCGSCSKTFFGRQQFLHCSGICGRRFHCRCINVAPEYHDLLMKDGSSTYRCSSCTKQMGDKDNAQSATPSHLDPSLKVDNESLRVQLAQNNALLRKSLPYVPEAASGSSSKTFSSVVQLPNARQPEAEATTSVHLLPRRRPTVDDEGYRPIRLKERVKALEGSRPESRLSVVPRPPRKACSFRLKTVPMGFSECVCVWGGGKACVLPPLKRAPLDRANTGAQGIPRGGARNHPIRRADCRNDLGGRGFSLHQKALKTLASDRRIA</sequence>
<accession>A0AC60PFG2</accession>
<name>A0AC60PFG2_IXOPE</name>
<keyword evidence="2" id="KW-1185">Reference proteome</keyword>
<reference evidence="1 2" key="1">
    <citation type="journal article" date="2020" name="Cell">
        <title>Large-Scale Comparative Analyses of Tick Genomes Elucidate Their Genetic Diversity and Vector Capacities.</title>
        <authorList>
            <consortium name="Tick Genome and Microbiome Consortium (TIGMIC)"/>
            <person name="Jia N."/>
            <person name="Wang J."/>
            <person name="Shi W."/>
            <person name="Du L."/>
            <person name="Sun Y."/>
            <person name="Zhan W."/>
            <person name="Jiang J.F."/>
            <person name="Wang Q."/>
            <person name="Zhang B."/>
            <person name="Ji P."/>
            <person name="Bell-Sakyi L."/>
            <person name="Cui X.M."/>
            <person name="Yuan T.T."/>
            <person name="Jiang B.G."/>
            <person name="Yang W.F."/>
            <person name="Lam T.T."/>
            <person name="Chang Q.C."/>
            <person name="Ding S.J."/>
            <person name="Wang X.J."/>
            <person name="Zhu J.G."/>
            <person name="Ruan X.D."/>
            <person name="Zhao L."/>
            <person name="Wei J.T."/>
            <person name="Ye R.Z."/>
            <person name="Que T.C."/>
            <person name="Du C.H."/>
            <person name="Zhou Y.H."/>
            <person name="Cheng J.X."/>
            <person name="Dai P.F."/>
            <person name="Guo W.B."/>
            <person name="Han X.H."/>
            <person name="Huang E.J."/>
            <person name="Li L.F."/>
            <person name="Wei W."/>
            <person name="Gao Y.C."/>
            <person name="Liu J.Z."/>
            <person name="Shao H.Z."/>
            <person name="Wang X."/>
            <person name="Wang C.C."/>
            <person name="Yang T.C."/>
            <person name="Huo Q.B."/>
            <person name="Li W."/>
            <person name="Chen H.Y."/>
            <person name="Chen S.E."/>
            <person name="Zhou L.G."/>
            <person name="Ni X.B."/>
            <person name="Tian J.H."/>
            <person name="Sheng Y."/>
            <person name="Liu T."/>
            <person name="Pan Y.S."/>
            <person name="Xia L.Y."/>
            <person name="Li J."/>
            <person name="Zhao F."/>
            <person name="Cao W.C."/>
        </authorList>
    </citation>
    <scope>NUCLEOTIDE SEQUENCE [LARGE SCALE GENOMIC DNA]</scope>
    <source>
        <strain evidence="1">Iper-2018</strain>
    </source>
</reference>
<protein>
    <submittedName>
        <fullName evidence="1">Uncharacterized protein</fullName>
    </submittedName>
</protein>
<evidence type="ECO:0000313" key="2">
    <source>
        <dbReference type="Proteomes" id="UP000805193"/>
    </source>
</evidence>
<organism evidence="1 2">
    <name type="scientific">Ixodes persulcatus</name>
    <name type="common">Taiga tick</name>
    <dbReference type="NCBI Taxonomy" id="34615"/>
    <lineage>
        <taxon>Eukaryota</taxon>
        <taxon>Metazoa</taxon>
        <taxon>Ecdysozoa</taxon>
        <taxon>Arthropoda</taxon>
        <taxon>Chelicerata</taxon>
        <taxon>Arachnida</taxon>
        <taxon>Acari</taxon>
        <taxon>Parasitiformes</taxon>
        <taxon>Ixodida</taxon>
        <taxon>Ixodoidea</taxon>
        <taxon>Ixodidae</taxon>
        <taxon>Ixodinae</taxon>
        <taxon>Ixodes</taxon>
    </lineage>
</organism>
<dbReference type="Proteomes" id="UP000805193">
    <property type="component" value="Unassembled WGS sequence"/>
</dbReference>
<dbReference type="EMBL" id="JABSTQ010010695">
    <property type="protein sequence ID" value="KAG0418835.1"/>
    <property type="molecule type" value="Genomic_DNA"/>
</dbReference>
<evidence type="ECO:0000313" key="1">
    <source>
        <dbReference type="EMBL" id="KAG0418835.1"/>
    </source>
</evidence>
<gene>
    <name evidence="1" type="ORF">HPB47_004561</name>
</gene>
<comment type="caution">
    <text evidence="1">The sequence shown here is derived from an EMBL/GenBank/DDBJ whole genome shotgun (WGS) entry which is preliminary data.</text>
</comment>